<gene>
    <name evidence="2" type="ORF">PSYICH_LOCUS11620</name>
</gene>
<sequence length="845" mass="95654">MPPIVVEGRTDNHNNLKKDLQSIVKGKYTIKYTSNSTILYLEDEQDHKNLLASFREAKISHHSYTSRAEKSHAFVLRGIAEGTTLEQIEEDLMLSYDIKIRDSYKMSTKNRPLFLIVTDPAITLDFLNKNIRVVENTRVVWELRKSVKRIFSKLAFDSSQFIIKYFPKVSPRQSKLFLSEEGSNPMPKPDRAPQTPTEGFETQYMKKVRNRCRLDVSGINKVSHMSTPQNIKRKVKINPVQNVSRYRLPLTAHTNTGTKQPVQGEPLFNLFSERPSNNPEESNLQGNQGIAEGYPAGAPQSDSELPLDKGNVVTENPISMEESNPERAKTPPIGSDSEGNNADYDMDTEKVSSSSEESDDSGTKTAVEVSPVSSPEIAQTGTQNQLNPTLENFNSAYVTVAANDELKITIKATDVPESLRNNIMNFNVSESQDKELGLKQTVHPEIHQIPEQPEMLTLPTDVPNKPKYPPPKPKDPENPEPKTKRIQEITSPNKNREDYDNVLHNIKQEEVPYHTYTANADKSHAFVIRGLGEGTLIEDLEEEMETEHEIKLRAAYQMSTKNRPLFLVITDPSITLEYLNKNIRVILNTRITWELRKSNKQNSQETLEKAYDALTEPEDQADSEGSGNISPNTSKESTESTENTDTIIRSDPNESLENLINTLENSSDSSENSDNGNRTVLEMDEDNNGVETPKSIKKSTHFSEPQKYGENFENYNSGYMTLQMPEQVIARSLNFMQNSTPSEDGTITPKLIREKSKKTITTTQNKFQALTDMSESESSEYEDEIKKIVKRKRKMRKQREENPDNNVAQTHTNASNVVKPTEITKTSTKPNTIQNTPKKRQQCHL</sequence>
<feature type="compositionally biased region" description="Basic and acidic residues" evidence="1">
    <location>
        <begin position="472"/>
        <end position="487"/>
    </location>
</feature>
<evidence type="ECO:0000313" key="3">
    <source>
        <dbReference type="Proteomes" id="UP001153636"/>
    </source>
</evidence>
<protein>
    <submittedName>
        <fullName evidence="2">Uncharacterized protein</fullName>
    </submittedName>
</protein>
<feature type="compositionally biased region" description="Polar residues" evidence="1">
    <location>
        <begin position="653"/>
        <end position="663"/>
    </location>
</feature>
<evidence type="ECO:0000313" key="2">
    <source>
        <dbReference type="EMBL" id="CAH1110563.1"/>
    </source>
</evidence>
<feature type="compositionally biased region" description="Polar residues" evidence="1">
    <location>
        <begin position="804"/>
        <end position="836"/>
    </location>
</feature>
<dbReference type="Proteomes" id="UP001153636">
    <property type="component" value="Chromosome 5"/>
</dbReference>
<feature type="compositionally biased region" description="Polar residues" evidence="1">
    <location>
        <begin position="623"/>
        <end position="632"/>
    </location>
</feature>
<feature type="region of interest" description="Disordered" evidence="1">
    <location>
        <begin position="616"/>
        <end position="709"/>
    </location>
</feature>
<feature type="compositionally biased region" description="Polar residues" evidence="1">
    <location>
        <begin position="371"/>
        <end position="386"/>
    </location>
</feature>
<proteinExistence type="predicted"/>
<feature type="compositionally biased region" description="Polar residues" evidence="1">
    <location>
        <begin position="274"/>
        <end position="288"/>
    </location>
</feature>
<feature type="region of interest" description="Disordered" evidence="1">
    <location>
        <begin position="792"/>
        <end position="845"/>
    </location>
</feature>
<feature type="region of interest" description="Disordered" evidence="1">
    <location>
        <begin position="448"/>
        <end position="497"/>
    </location>
</feature>
<reference evidence="2" key="1">
    <citation type="submission" date="2022-01" db="EMBL/GenBank/DDBJ databases">
        <authorList>
            <person name="King R."/>
        </authorList>
    </citation>
    <scope>NUCLEOTIDE SEQUENCE</scope>
</reference>
<dbReference type="OrthoDB" id="6776169at2759"/>
<accession>A0A9P0D2B2</accession>
<keyword evidence="3" id="KW-1185">Reference proteome</keyword>
<dbReference type="AlphaFoldDB" id="A0A9P0D2B2"/>
<feature type="region of interest" description="Disordered" evidence="1">
    <location>
        <begin position="269"/>
        <end position="386"/>
    </location>
</feature>
<feature type="compositionally biased region" description="Low complexity" evidence="1">
    <location>
        <begin position="664"/>
        <end position="675"/>
    </location>
</feature>
<organism evidence="2 3">
    <name type="scientific">Psylliodes chrysocephalus</name>
    <dbReference type="NCBI Taxonomy" id="3402493"/>
    <lineage>
        <taxon>Eukaryota</taxon>
        <taxon>Metazoa</taxon>
        <taxon>Ecdysozoa</taxon>
        <taxon>Arthropoda</taxon>
        <taxon>Hexapoda</taxon>
        <taxon>Insecta</taxon>
        <taxon>Pterygota</taxon>
        <taxon>Neoptera</taxon>
        <taxon>Endopterygota</taxon>
        <taxon>Coleoptera</taxon>
        <taxon>Polyphaga</taxon>
        <taxon>Cucujiformia</taxon>
        <taxon>Chrysomeloidea</taxon>
        <taxon>Chrysomelidae</taxon>
        <taxon>Galerucinae</taxon>
        <taxon>Alticini</taxon>
        <taxon>Psylliodes</taxon>
    </lineage>
</organism>
<evidence type="ECO:0000256" key="1">
    <source>
        <dbReference type="SAM" id="MobiDB-lite"/>
    </source>
</evidence>
<name>A0A9P0D2B2_9CUCU</name>
<dbReference type="EMBL" id="OV651817">
    <property type="protein sequence ID" value="CAH1110563.1"/>
    <property type="molecule type" value="Genomic_DNA"/>
</dbReference>